<dbReference type="Proteomes" id="UP000366945">
    <property type="component" value="Unassembled WGS sequence"/>
</dbReference>
<keyword evidence="4" id="KW-1185">Reference proteome</keyword>
<evidence type="ECO:0000256" key="1">
    <source>
        <dbReference type="ARBA" id="ARBA00023002"/>
    </source>
</evidence>
<evidence type="ECO:0000313" key="3">
    <source>
        <dbReference type="EMBL" id="VVD70419.1"/>
    </source>
</evidence>
<dbReference type="Gene3D" id="3.50.50.60">
    <property type="entry name" value="FAD/NAD(P)-binding domain"/>
    <property type="match status" value="1"/>
</dbReference>
<dbReference type="SUPFAM" id="SSF51905">
    <property type="entry name" value="FAD/NAD(P)-binding domain"/>
    <property type="match status" value="1"/>
</dbReference>
<feature type="domain" description="FAD dependent oxidoreductase" evidence="2">
    <location>
        <begin position="52"/>
        <end position="404"/>
    </location>
</feature>
<gene>
    <name evidence="3" type="primary">puuB_1</name>
    <name evidence="3" type="ORF">PPN31114_00578</name>
</gene>
<dbReference type="Pfam" id="PF01266">
    <property type="entry name" value="DAO"/>
    <property type="match status" value="1"/>
</dbReference>
<proteinExistence type="predicted"/>
<dbReference type="Gene3D" id="3.30.9.10">
    <property type="entry name" value="D-Amino Acid Oxidase, subunit A, domain 2"/>
    <property type="match status" value="1"/>
</dbReference>
<protein>
    <submittedName>
        <fullName evidence="3">Gamma-glutamylputrescine oxidoreductase</fullName>
        <ecNumber evidence="3">1.4.3.-</ecNumber>
    </submittedName>
</protein>
<dbReference type="PRINTS" id="PR00411">
    <property type="entry name" value="PNDRDTASEI"/>
</dbReference>
<organism evidence="3 4">
    <name type="scientific">Pandoraea pneumonica</name>
    <dbReference type="NCBI Taxonomy" id="2508299"/>
    <lineage>
        <taxon>Bacteria</taxon>
        <taxon>Pseudomonadati</taxon>
        <taxon>Pseudomonadota</taxon>
        <taxon>Betaproteobacteria</taxon>
        <taxon>Burkholderiales</taxon>
        <taxon>Burkholderiaceae</taxon>
        <taxon>Pandoraea</taxon>
    </lineage>
</organism>
<accession>A0A5E4S8Q6</accession>
<name>A0A5E4S8Q6_9BURK</name>
<dbReference type="GO" id="GO:0016491">
    <property type="term" value="F:oxidoreductase activity"/>
    <property type="evidence" value="ECO:0007669"/>
    <property type="project" value="UniProtKB-KW"/>
</dbReference>
<evidence type="ECO:0000259" key="2">
    <source>
        <dbReference type="Pfam" id="PF01266"/>
    </source>
</evidence>
<dbReference type="EC" id="1.4.3.-" evidence="3"/>
<dbReference type="AlphaFoldDB" id="A0A5E4S8Q6"/>
<dbReference type="GO" id="GO:0005737">
    <property type="term" value="C:cytoplasm"/>
    <property type="evidence" value="ECO:0007669"/>
    <property type="project" value="TreeGrafter"/>
</dbReference>
<dbReference type="PANTHER" id="PTHR13847:SF281">
    <property type="entry name" value="FAD DEPENDENT OXIDOREDUCTASE DOMAIN-CONTAINING PROTEIN"/>
    <property type="match status" value="1"/>
</dbReference>
<keyword evidence="1 3" id="KW-0560">Oxidoreductase</keyword>
<dbReference type="PANTHER" id="PTHR13847">
    <property type="entry name" value="SARCOSINE DEHYDROGENASE-RELATED"/>
    <property type="match status" value="1"/>
</dbReference>
<reference evidence="3 4" key="1">
    <citation type="submission" date="2019-08" db="EMBL/GenBank/DDBJ databases">
        <authorList>
            <person name="Peeters C."/>
        </authorList>
    </citation>
    <scope>NUCLEOTIDE SEQUENCE [LARGE SCALE GENOMIC DNA]</scope>
    <source>
        <strain evidence="3 4">LMG 31114</strain>
    </source>
</reference>
<dbReference type="InterPro" id="IPR006076">
    <property type="entry name" value="FAD-dep_OxRdtase"/>
</dbReference>
<dbReference type="InterPro" id="IPR036188">
    <property type="entry name" value="FAD/NAD-bd_sf"/>
</dbReference>
<evidence type="ECO:0000313" key="4">
    <source>
        <dbReference type="Proteomes" id="UP000366945"/>
    </source>
</evidence>
<sequence>MHVSTRIVMSNQVNASRAARSRYPAYQAGAGWNALLPARVPRTQPPIARSFDVIVIGAGFTGLAAARRVAELRPEASVLVIDATTAGNGSSGRNSGFLINLPHNTGMGGHGSPVEVARKQIRLYDIGLKWLHELVTTHGIDCGWNPVGKYHAAATPDGEQRLRDTLAQYREWGVSFRELSRDALQSEIGTDYYGYGYHSDNNVFVQPAALVRGLADSLPTNVRLWENEPVVSLEGNGPFKVTTATAELSAGQVIVANNGFARKLGLARDRVFTIYTYAAMTPALASDELAKLGPAQEWGVIPANRLGTTLRKTLGGRFVVRSAYSYEKERPMADITAMLTDAYRRRYPQMASHKFEHVWGGVTALTRNGALYFGEVRKGLYTSLGCNGAGVLKGSMFGKLLGEMACGHQSPELADALGFERPSWLPPEPIRRVAIVSAIQYQKHRAGLER</sequence>
<dbReference type="EMBL" id="CABPSK010000001">
    <property type="protein sequence ID" value="VVD70419.1"/>
    <property type="molecule type" value="Genomic_DNA"/>
</dbReference>